<dbReference type="PANTHER" id="PTHR43601:SF32">
    <property type="entry name" value="THIOREDOXIN-LIKE 2-2, CHLOROPLASTIC"/>
    <property type="match status" value="1"/>
</dbReference>
<protein>
    <recommendedName>
        <fullName evidence="3">Thioredoxin domain-containing protein</fullName>
    </recommendedName>
</protein>
<dbReference type="Gene3D" id="3.40.30.10">
    <property type="entry name" value="Glutaredoxin"/>
    <property type="match status" value="1"/>
</dbReference>
<evidence type="ECO:0000256" key="2">
    <source>
        <dbReference type="SAM" id="MobiDB-lite"/>
    </source>
</evidence>
<evidence type="ECO:0000259" key="3">
    <source>
        <dbReference type="PROSITE" id="PS51352"/>
    </source>
</evidence>
<dbReference type="AlphaFoldDB" id="A0AAV1HVC5"/>
<dbReference type="InterPro" id="IPR013766">
    <property type="entry name" value="Thioredoxin_domain"/>
</dbReference>
<dbReference type="CDD" id="cd02947">
    <property type="entry name" value="TRX_family"/>
    <property type="match status" value="1"/>
</dbReference>
<feature type="domain" description="Thioredoxin" evidence="3">
    <location>
        <begin position="82"/>
        <end position="209"/>
    </location>
</feature>
<organism evidence="4 5">
    <name type="scientific">Coccomyxa viridis</name>
    <dbReference type="NCBI Taxonomy" id="1274662"/>
    <lineage>
        <taxon>Eukaryota</taxon>
        <taxon>Viridiplantae</taxon>
        <taxon>Chlorophyta</taxon>
        <taxon>core chlorophytes</taxon>
        <taxon>Trebouxiophyceae</taxon>
        <taxon>Trebouxiophyceae incertae sedis</taxon>
        <taxon>Coccomyxaceae</taxon>
        <taxon>Coccomyxa</taxon>
    </lineage>
</organism>
<dbReference type="Proteomes" id="UP001314263">
    <property type="component" value="Unassembled WGS sequence"/>
</dbReference>
<evidence type="ECO:0000256" key="1">
    <source>
        <dbReference type="ARBA" id="ARBA00008987"/>
    </source>
</evidence>
<comment type="similarity">
    <text evidence="1">Belongs to the thioredoxin family.</text>
</comment>
<name>A0AAV1HVC5_9CHLO</name>
<dbReference type="InterPro" id="IPR017937">
    <property type="entry name" value="Thioredoxin_CS"/>
</dbReference>
<dbReference type="InterPro" id="IPR036249">
    <property type="entry name" value="Thioredoxin-like_sf"/>
</dbReference>
<evidence type="ECO:0000313" key="4">
    <source>
        <dbReference type="EMBL" id="CAK0753744.1"/>
    </source>
</evidence>
<dbReference type="Pfam" id="PF00085">
    <property type="entry name" value="Thioredoxin"/>
    <property type="match status" value="1"/>
</dbReference>
<proteinExistence type="inferred from homology"/>
<dbReference type="PROSITE" id="PS00194">
    <property type="entry name" value="THIOREDOXIN_1"/>
    <property type="match status" value="1"/>
</dbReference>
<dbReference type="EMBL" id="CAUYUE010000003">
    <property type="protein sequence ID" value="CAK0753744.1"/>
    <property type="molecule type" value="Genomic_DNA"/>
</dbReference>
<dbReference type="PROSITE" id="PS51352">
    <property type="entry name" value="THIOREDOXIN_2"/>
    <property type="match status" value="1"/>
</dbReference>
<gene>
    <name evidence="4" type="ORF">CVIRNUC_002243</name>
</gene>
<feature type="region of interest" description="Disordered" evidence="2">
    <location>
        <begin position="59"/>
        <end position="81"/>
    </location>
</feature>
<sequence>MQQALGGSGSLPASSGILRRQAEAVRQLHIPAPAPRPDVSAGSAAGAAVSSAPHAALLSAHPDAVRRRREAEQRRDETREQMEIARQASWYQGPAPSNFMHVDSREAFAEAINAERLTVVDFFVPWCVACRRFHPALVKLAAKHPDCTFLAVNGSDPSLHDFVASLGVERLPYFQVFHAGKLLRQFAANLSKIQYLRSQIAQCKEQLVAGAIHIRQQGDSILQNGQELASMGMEAARQASGELLR</sequence>
<feature type="compositionally biased region" description="Basic and acidic residues" evidence="2">
    <location>
        <begin position="63"/>
        <end position="81"/>
    </location>
</feature>
<keyword evidence="5" id="KW-1185">Reference proteome</keyword>
<dbReference type="PANTHER" id="PTHR43601">
    <property type="entry name" value="THIOREDOXIN, MITOCHONDRIAL"/>
    <property type="match status" value="1"/>
</dbReference>
<evidence type="ECO:0000313" key="5">
    <source>
        <dbReference type="Proteomes" id="UP001314263"/>
    </source>
</evidence>
<accession>A0AAV1HVC5</accession>
<comment type="caution">
    <text evidence="4">The sequence shown here is derived from an EMBL/GenBank/DDBJ whole genome shotgun (WGS) entry which is preliminary data.</text>
</comment>
<reference evidence="4 5" key="1">
    <citation type="submission" date="2023-10" db="EMBL/GenBank/DDBJ databases">
        <authorList>
            <person name="Maclean D."/>
            <person name="Macfadyen A."/>
        </authorList>
    </citation>
    <scope>NUCLEOTIDE SEQUENCE [LARGE SCALE GENOMIC DNA]</scope>
</reference>
<dbReference type="GO" id="GO:0045454">
    <property type="term" value="P:cell redox homeostasis"/>
    <property type="evidence" value="ECO:0007669"/>
    <property type="project" value="TreeGrafter"/>
</dbReference>
<dbReference type="SUPFAM" id="SSF52833">
    <property type="entry name" value="Thioredoxin-like"/>
    <property type="match status" value="1"/>
</dbReference>